<dbReference type="InterPro" id="IPR036291">
    <property type="entry name" value="NAD(P)-bd_dom_sf"/>
</dbReference>
<evidence type="ECO:0000313" key="5">
    <source>
        <dbReference type="Proteomes" id="UP000187185"/>
    </source>
</evidence>
<evidence type="ECO:0000256" key="1">
    <source>
        <dbReference type="ARBA" id="ARBA00010928"/>
    </source>
</evidence>
<evidence type="ECO:0000259" key="3">
    <source>
        <dbReference type="Pfam" id="PF02894"/>
    </source>
</evidence>
<dbReference type="AlphaFoldDB" id="A0A1P8U757"/>
<evidence type="ECO:0000313" key="4">
    <source>
        <dbReference type="EMBL" id="APZ33903.1"/>
    </source>
</evidence>
<gene>
    <name evidence="4" type="ORF">BOH66_06265</name>
</gene>
<evidence type="ECO:0008006" key="6">
    <source>
        <dbReference type="Google" id="ProtNLM"/>
    </source>
</evidence>
<dbReference type="Pfam" id="PF01408">
    <property type="entry name" value="GFO_IDH_MocA"/>
    <property type="match status" value="1"/>
</dbReference>
<dbReference type="Gene3D" id="3.40.50.720">
    <property type="entry name" value="NAD(P)-binding Rossmann-like Domain"/>
    <property type="match status" value="1"/>
</dbReference>
<dbReference type="Proteomes" id="UP000187185">
    <property type="component" value="Chromosome"/>
</dbReference>
<dbReference type="InterPro" id="IPR000683">
    <property type="entry name" value="Gfo/Idh/MocA-like_OxRdtase_N"/>
</dbReference>
<evidence type="ECO:0000259" key="2">
    <source>
        <dbReference type="Pfam" id="PF01408"/>
    </source>
</evidence>
<dbReference type="PANTHER" id="PTHR43377:SF8">
    <property type="entry name" value="BLR3664 PROTEIN"/>
    <property type="match status" value="1"/>
</dbReference>
<protein>
    <recommendedName>
        <fullName evidence="6">Oxidoreductase</fullName>
    </recommendedName>
</protein>
<dbReference type="KEGG" id="maur:BOH66_06265"/>
<dbReference type="InterPro" id="IPR051450">
    <property type="entry name" value="Gfo/Idh/MocA_Oxidoreductases"/>
</dbReference>
<dbReference type="InterPro" id="IPR004104">
    <property type="entry name" value="Gfo/Idh/MocA-like_OxRdtase_C"/>
</dbReference>
<comment type="similarity">
    <text evidence="1">Belongs to the Gfo/Idh/MocA family.</text>
</comment>
<dbReference type="RefSeq" id="WP_076690219.1">
    <property type="nucleotide sequence ID" value="NZ_CP018762.1"/>
</dbReference>
<dbReference type="Gene3D" id="3.30.360.10">
    <property type="entry name" value="Dihydrodipicolinate Reductase, domain 2"/>
    <property type="match status" value="1"/>
</dbReference>
<feature type="domain" description="Gfo/Idh/MocA-like oxidoreductase C-terminal" evidence="3">
    <location>
        <begin position="131"/>
        <end position="342"/>
    </location>
</feature>
<dbReference type="EMBL" id="CP018762">
    <property type="protein sequence ID" value="APZ33903.1"/>
    <property type="molecule type" value="Genomic_DNA"/>
</dbReference>
<proteinExistence type="inferred from homology"/>
<feature type="domain" description="Gfo/Idh/MocA-like oxidoreductase N-terminal" evidence="2">
    <location>
        <begin position="6"/>
        <end position="102"/>
    </location>
</feature>
<dbReference type="STRING" id="36805.BOH66_06265"/>
<dbReference type="Pfam" id="PF02894">
    <property type="entry name" value="GFO_IDH_MocA_C"/>
    <property type="match status" value="1"/>
</dbReference>
<name>A0A1P8U757_9MICO</name>
<dbReference type="PANTHER" id="PTHR43377">
    <property type="entry name" value="BILIVERDIN REDUCTASE A"/>
    <property type="match status" value="1"/>
</dbReference>
<dbReference type="SUPFAM" id="SSF51735">
    <property type="entry name" value="NAD(P)-binding Rossmann-fold domains"/>
    <property type="match status" value="1"/>
</dbReference>
<reference evidence="4 5" key="1">
    <citation type="submission" date="2016-12" db="EMBL/GenBank/DDBJ databases">
        <title>Complete genome sequence of Microbacterium aurum KACC 15219.</title>
        <authorList>
            <person name="Jung Y."/>
            <person name="Shin J.-H."/>
            <person name="Lee Y.-J."/>
            <person name="Yi H."/>
            <person name="Bahn Y.-S."/>
            <person name="Kim J.F."/>
            <person name="Lee D.-W."/>
        </authorList>
    </citation>
    <scope>NUCLEOTIDE SEQUENCE [LARGE SCALE GENOMIC DNA]</scope>
    <source>
        <strain evidence="4 5">KACC 15219</strain>
    </source>
</reference>
<dbReference type="OrthoDB" id="179913at2"/>
<sequence length="347" mass="37004">MTHSLLRVGIVGGGFMGRRHAETLSRSTDFALVGVADPYSRELADAVGVPAFKTHEAMMDAGLDAVIIANPNDAHVRTTIDAHERGIAALVEKPLSTSSPAMAPLLAIENVGAPVLVGHHRRHHPSVAVAKKLLTDGAIGDVLTINGMWTARKADSYFAPDWRRAPGSGVVLINAVHDLDLFRTLFGEFRSVSAQYSSRTRGLAVPDTATVTFETESGALGTYICSDAAVSPWTWDQATEDEDAFPFRPGAACYFAAGTHGSLTFPTLEVHRHPGVEDWNHSLSAEYVAVSRGDSYTRQLAHFAQVARGEVPPAVLISDVARTMRLMDAVQESAATGLTVQVAATPA</sequence>
<keyword evidence="5" id="KW-1185">Reference proteome</keyword>
<dbReference type="SUPFAM" id="SSF55347">
    <property type="entry name" value="Glyceraldehyde-3-phosphate dehydrogenase-like, C-terminal domain"/>
    <property type="match status" value="1"/>
</dbReference>
<organism evidence="4 5">
    <name type="scientific">Microbacterium aurum</name>
    <dbReference type="NCBI Taxonomy" id="36805"/>
    <lineage>
        <taxon>Bacteria</taxon>
        <taxon>Bacillati</taxon>
        <taxon>Actinomycetota</taxon>
        <taxon>Actinomycetes</taxon>
        <taxon>Micrococcales</taxon>
        <taxon>Microbacteriaceae</taxon>
        <taxon>Microbacterium</taxon>
    </lineage>
</organism>
<accession>A0A1P8U757</accession>
<dbReference type="GO" id="GO:0000166">
    <property type="term" value="F:nucleotide binding"/>
    <property type="evidence" value="ECO:0007669"/>
    <property type="project" value="InterPro"/>
</dbReference>